<dbReference type="Pfam" id="PF01565">
    <property type="entry name" value="FAD_binding_4"/>
    <property type="match status" value="1"/>
</dbReference>
<keyword evidence="3" id="KW-0732">Signal</keyword>
<evidence type="ECO:0000256" key="2">
    <source>
        <dbReference type="ARBA" id="ARBA00023002"/>
    </source>
</evidence>
<evidence type="ECO:0000313" key="6">
    <source>
        <dbReference type="Proteomes" id="UP001301958"/>
    </source>
</evidence>
<name>A0AAN7BIR5_9PEZI</name>
<dbReference type="PROSITE" id="PS51387">
    <property type="entry name" value="FAD_PCMH"/>
    <property type="match status" value="1"/>
</dbReference>
<keyword evidence="2" id="KW-0560">Oxidoreductase</keyword>
<feature type="chain" id="PRO_5042871122" evidence="3">
    <location>
        <begin position="19"/>
        <end position="601"/>
    </location>
</feature>
<dbReference type="InterPro" id="IPR036318">
    <property type="entry name" value="FAD-bd_PCMH-like_sf"/>
</dbReference>
<comment type="similarity">
    <text evidence="1">Belongs to the oxygen-dependent FAD-linked oxidoreductase family.</text>
</comment>
<protein>
    <submittedName>
        <fullName evidence="5">6-hydroxy-D-nicotine oxidase</fullName>
    </submittedName>
</protein>
<dbReference type="GO" id="GO:0071949">
    <property type="term" value="F:FAD binding"/>
    <property type="evidence" value="ECO:0007669"/>
    <property type="project" value="InterPro"/>
</dbReference>
<dbReference type="SUPFAM" id="SSF56176">
    <property type="entry name" value="FAD-binding/transporter-associated domain-like"/>
    <property type="match status" value="1"/>
</dbReference>
<dbReference type="InterPro" id="IPR016169">
    <property type="entry name" value="FAD-bd_PCMH_sub2"/>
</dbReference>
<organism evidence="5 6">
    <name type="scientific">Podospora fimiseda</name>
    <dbReference type="NCBI Taxonomy" id="252190"/>
    <lineage>
        <taxon>Eukaryota</taxon>
        <taxon>Fungi</taxon>
        <taxon>Dikarya</taxon>
        <taxon>Ascomycota</taxon>
        <taxon>Pezizomycotina</taxon>
        <taxon>Sordariomycetes</taxon>
        <taxon>Sordariomycetidae</taxon>
        <taxon>Sordariales</taxon>
        <taxon>Podosporaceae</taxon>
        <taxon>Podospora</taxon>
    </lineage>
</organism>
<reference evidence="5" key="2">
    <citation type="submission" date="2023-05" db="EMBL/GenBank/DDBJ databases">
        <authorList>
            <consortium name="Lawrence Berkeley National Laboratory"/>
            <person name="Steindorff A."/>
            <person name="Hensen N."/>
            <person name="Bonometti L."/>
            <person name="Westerberg I."/>
            <person name="Brannstrom I.O."/>
            <person name="Guillou S."/>
            <person name="Cros-Aarteil S."/>
            <person name="Calhoun S."/>
            <person name="Haridas S."/>
            <person name="Kuo A."/>
            <person name="Mondo S."/>
            <person name="Pangilinan J."/>
            <person name="Riley R."/>
            <person name="Labutti K."/>
            <person name="Andreopoulos B."/>
            <person name="Lipzen A."/>
            <person name="Chen C."/>
            <person name="Yanf M."/>
            <person name="Daum C."/>
            <person name="Ng V."/>
            <person name="Clum A."/>
            <person name="Ohm R."/>
            <person name="Martin F."/>
            <person name="Silar P."/>
            <person name="Natvig D."/>
            <person name="Lalanne C."/>
            <person name="Gautier V."/>
            <person name="Ament-Velasquez S.L."/>
            <person name="Kruys A."/>
            <person name="Hutchinson M.I."/>
            <person name="Powell A.J."/>
            <person name="Barry K."/>
            <person name="Miller A.N."/>
            <person name="Grigoriev I.V."/>
            <person name="Debuchy R."/>
            <person name="Gladieux P."/>
            <person name="Thoren M.H."/>
            <person name="Johannesson H."/>
        </authorList>
    </citation>
    <scope>NUCLEOTIDE SEQUENCE</scope>
    <source>
        <strain evidence="5">CBS 990.96</strain>
    </source>
</reference>
<dbReference type="InterPro" id="IPR012951">
    <property type="entry name" value="BBE"/>
</dbReference>
<dbReference type="InterPro" id="IPR050432">
    <property type="entry name" value="FAD-linked_Oxidoreductases_BP"/>
</dbReference>
<dbReference type="PANTHER" id="PTHR13878">
    <property type="entry name" value="GULONOLACTONE OXIDASE"/>
    <property type="match status" value="1"/>
</dbReference>
<dbReference type="InterPro" id="IPR016166">
    <property type="entry name" value="FAD-bd_PCMH"/>
</dbReference>
<dbReference type="Pfam" id="PF08031">
    <property type="entry name" value="BBE"/>
    <property type="match status" value="1"/>
</dbReference>
<dbReference type="EMBL" id="MU865406">
    <property type="protein sequence ID" value="KAK4224033.1"/>
    <property type="molecule type" value="Genomic_DNA"/>
</dbReference>
<proteinExistence type="inferred from homology"/>
<comment type="caution">
    <text evidence="5">The sequence shown here is derived from an EMBL/GenBank/DDBJ whole genome shotgun (WGS) entry which is preliminary data.</text>
</comment>
<dbReference type="Proteomes" id="UP001301958">
    <property type="component" value="Unassembled WGS sequence"/>
</dbReference>
<evidence type="ECO:0000259" key="4">
    <source>
        <dbReference type="PROSITE" id="PS51387"/>
    </source>
</evidence>
<evidence type="ECO:0000256" key="3">
    <source>
        <dbReference type="SAM" id="SignalP"/>
    </source>
</evidence>
<feature type="domain" description="FAD-binding PCMH-type" evidence="4">
    <location>
        <begin position="139"/>
        <end position="325"/>
    </location>
</feature>
<evidence type="ECO:0000313" key="5">
    <source>
        <dbReference type="EMBL" id="KAK4224033.1"/>
    </source>
</evidence>
<dbReference type="GO" id="GO:0016491">
    <property type="term" value="F:oxidoreductase activity"/>
    <property type="evidence" value="ECO:0007669"/>
    <property type="project" value="UniProtKB-KW"/>
</dbReference>
<accession>A0AAN7BIR5</accession>
<keyword evidence="6" id="KW-1185">Reference proteome</keyword>
<evidence type="ECO:0000256" key="1">
    <source>
        <dbReference type="ARBA" id="ARBA00005466"/>
    </source>
</evidence>
<sequence length="601" mass="65023">MRESTTWLIAALITSGLALHPLGGRQVEGKGKGKGHGGGDGITCKCYPGDTCWPSNNEWAALNITVGGRLVRAIPPGAVCYDTFEGIPTRDDAKCAQVSSQWTNATWTADQPTIPMIPLWSNNTCPPLNPDSTCPNTCTIGFLSQYTILATSSFDISAGVNFARTKNLRLIIRNTGHCFMGRSTGYGALVINTHRLNSISFSPSCPSNLCDPSIPHAGGTVTVGSGVIFQDLYAQAWSRNLDVLGGECPTVGIAGGYFGGGGQGPLSGFYGVGSDHAVSFDIVLASGQQVTANRLQNPDLFYALKGGGMGTFGVVTSVTIKTYPVIPVVGMSFTISGSNSELFWEGIRIWYTNAPTYTSQDMYVWYALQEGGLLATFVAPNKTLSEFNTVINPLLSQLTAANVSFTTDIRPFSKFGDLYRDIWVTAFHSSGLGAYFGGRQISQTDIKQRGNDIVAAYRQMSNKYPGQVLFGGHLVNPGNRIKDPQGKLSAVHPIWRDTADIQIFLYIPPACMSPEQRTEAERRLTVELGDILRAVTPTSAVYSNEGDVNEPNWQEAFWGSVYPKVLAVKRKYDPNDVFWSKSSTGSEKWALQSDNLKLCKV</sequence>
<feature type="signal peptide" evidence="3">
    <location>
        <begin position="1"/>
        <end position="18"/>
    </location>
</feature>
<dbReference type="PANTHER" id="PTHR13878:SF91">
    <property type="entry name" value="FAD BINDING DOMAIN PROTEIN (AFU_ORTHOLOGUE AFUA_6G12070)-RELATED"/>
    <property type="match status" value="1"/>
</dbReference>
<gene>
    <name evidence="5" type="ORF">QBC38DRAFT_34127</name>
</gene>
<dbReference type="AlphaFoldDB" id="A0AAN7BIR5"/>
<reference evidence="5" key="1">
    <citation type="journal article" date="2023" name="Mol. Phylogenet. Evol.">
        <title>Genome-scale phylogeny and comparative genomics of the fungal order Sordariales.</title>
        <authorList>
            <person name="Hensen N."/>
            <person name="Bonometti L."/>
            <person name="Westerberg I."/>
            <person name="Brannstrom I.O."/>
            <person name="Guillou S."/>
            <person name="Cros-Aarteil S."/>
            <person name="Calhoun S."/>
            <person name="Haridas S."/>
            <person name="Kuo A."/>
            <person name="Mondo S."/>
            <person name="Pangilinan J."/>
            <person name="Riley R."/>
            <person name="LaButti K."/>
            <person name="Andreopoulos B."/>
            <person name="Lipzen A."/>
            <person name="Chen C."/>
            <person name="Yan M."/>
            <person name="Daum C."/>
            <person name="Ng V."/>
            <person name="Clum A."/>
            <person name="Steindorff A."/>
            <person name="Ohm R.A."/>
            <person name="Martin F."/>
            <person name="Silar P."/>
            <person name="Natvig D.O."/>
            <person name="Lalanne C."/>
            <person name="Gautier V."/>
            <person name="Ament-Velasquez S.L."/>
            <person name="Kruys A."/>
            <person name="Hutchinson M.I."/>
            <person name="Powell A.J."/>
            <person name="Barry K."/>
            <person name="Miller A.N."/>
            <person name="Grigoriev I.V."/>
            <person name="Debuchy R."/>
            <person name="Gladieux P."/>
            <person name="Hiltunen Thoren M."/>
            <person name="Johannesson H."/>
        </authorList>
    </citation>
    <scope>NUCLEOTIDE SEQUENCE</scope>
    <source>
        <strain evidence="5">CBS 990.96</strain>
    </source>
</reference>
<dbReference type="Gene3D" id="3.30.465.10">
    <property type="match status" value="2"/>
</dbReference>
<dbReference type="InterPro" id="IPR006094">
    <property type="entry name" value="Oxid_FAD_bind_N"/>
</dbReference>